<keyword evidence="9" id="KW-0862">Zinc</keyword>
<dbReference type="InterPro" id="IPR050138">
    <property type="entry name" value="DHOase/Allantoinase_Hydrolase"/>
</dbReference>
<dbReference type="InterPro" id="IPR017593">
    <property type="entry name" value="Allantoinase"/>
</dbReference>
<evidence type="ECO:0000313" key="11">
    <source>
        <dbReference type="EMBL" id="GAE27570.1"/>
    </source>
</evidence>
<name>W4Q6I6_9BACI</name>
<proteinExistence type="inferred from homology"/>
<dbReference type="InterPro" id="IPR011059">
    <property type="entry name" value="Metal-dep_hydrolase_composite"/>
</dbReference>
<protein>
    <recommendedName>
        <fullName evidence="6">allantoinase</fullName>
        <ecNumber evidence="6">3.5.2.5</ecNumber>
    </recommendedName>
</protein>
<dbReference type="SUPFAM" id="SSF51338">
    <property type="entry name" value="Composite domain of metallo-dependent hydrolases"/>
    <property type="match status" value="1"/>
</dbReference>
<dbReference type="Gene3D" id="3.20.20.140">
    <property type="entry name" value="Metal-dependent hydrolases"/>
    <property type="match status" value="1"/>
</dbReference>
<comment type="caution">
    <text evidence="11">The sequence shown here is derived from an EMBL/GenBank/DDBJ whole genome shotgun (WGS) entry which is preliminary data.</text>
</comment>
<comment type="similarity">
    <text evidence="4">Belongs to the metallo-dependent hydrolases superfamily. Allantoinase family.</text>
</comment>
<organism evidence="11 12">
    <name type="scientific">Halalkalibacter wakoensis JCM 9140</name>
    <dbReference type="NCBI Taxonomy" id="1236970"/>
    <lineage>
        <taxon>Bacteria</taxon>
        <taxon>Bacillati</taxon>
        <taxon>Bacillota</taxon>
        <taxon>Bacilli</taxon>
        <taxon>Bacillales</taxon>
        <taxon>Bacillaceae</taxon>
        <taxon>Halalkalibacter</taxon>
    </lineage>
</organism>
<dbReference type="GO" id="GO:0008270">
    <property type="term" value="F:zinc ion binding"/>
    <property type="evidence" value="ECO:0007669"/>
    <property type="project" value="InterPro"/>
</dbReference>
<keyword evidence="12" id="KW-1185">Reference proteome</keyword>
<dbReference type="GO" id="GO:0004038">
    <property type="term" value="F:allantoinase activity"/>
    <property type="evidence" value="ECO:0007669"/>
    <property type="project" value="UniProtKB-EC"/>
</dbReference>
<evidence type="ECO:0000256" key="4">
    <source>
        <dbReference type="ARBA" id="ARBA00010368"/>
    </source>
</evidence>
<dbReference type="STRING" id="1236970.JCM9140_3723"/>
<dbReference type="FunFam" id="3.20.20.140:FF:000174">
    <property type="entry name" value="Dihydropyrimidinase-related protein 2"/>
    <property type="match status" value="1"/>
</dbReference>
<evidence type="ECO:0000256" key="2">
    <source>
        <dbReference type="ARBA" id="ARBA00004968"/>
    </source>
</evidence>
<dbReference type="NCBIfam" id="TIGR03178">
    <property type="entry name" value="allantoinase"/>
    <property type="match status" value="1"/>
</dbReference>
<evidence type="ECO:0000256" key="5">
    <source>
        <dbReference type="ARBA" id="ARBA00011881"/>
    </source>
</evidence>
<sequence>MNQLEWDLVVKNGTIVSNADLYKGSVYIKDGKIVAITSEPLMGETKKVIDASGQYVFSGFIDTHIHSRDPGATHKEDFYYSTKAAAAGGVTTVFEMPNTNPPINHASNYYSQVDHLKSKAWVDFGVWGISLGPVNLHELQGLHEAGVIGFKFFWGYAIHAKSYQLMYHYEDNMEEVIPPLNDGEVFDIFSEVSKTGNILAIHAENHDIIQQFTKKAKQSAGRSYEDFLNSRPNLAEELTIQTGIAMAKKTGARLHILHVSTAEGVALIRQAQKEGYHITAETCPHYLFLTNEDYERIGTSMKVYPLVKRKKDQDALWEGIKDRTLSLVCSDHAPHTEEEKEGDLWSIPAGMCGVETLVPLMLDAVNKGKIELVDLAFLLSESPAKLFGIDKQKGSIQVGKDADLTIVDKDLEYTLKRSDLHSKSKVTAFDGFHLKGKPTATIVRGNIVMLHGEILEKPIGQHVCPFNEGE</sequence>
<dbReference type="InterPro" id="IPR032466">
    <property type="entry name" value="Metal_Hydrolase"/>
</dbReference>
<dbReference type="NCBIfam" id="TIGR00857">
    <property type="entry name" value="pyrC_multi"/>
    <property type="match status" value="1"/>
</dbReference>
<evidence type="ECO:0000256" key="7">
    <source>
        <dbReference type="ARBA" id="ARBA00022723"/>
    </source>
</evidence>
<evidence type="ECO:0000259" key="10">
    <source>
        <dbReference type="Pfam" id="PF01979"/>
    </source>
</evidence>
<gene>
    <name evidence="11" type="ORF">JCM9140_3723</name>
</gene>
<dbReference type="GO" id="GO:0005737">
    <property type="term" value="C:cytoplasm"/>
    <property type="evidence" value="ECO:0007669"/>
    <property type="project" value="TreeGrafter"/>
</dbReference>
<evidence type="ECO:0000256" key="8">
    <source>
        <dbReference type="ARBA" id="ARBA00022801"/>
    </source>
</evidence>
<dbReference type="PANTHER" id="PTHR43668:SF2">
    <property type="entry name" value="ALLANTOINASE"/>
    <property type="match status" value="1"/>
</dbReference>
<evidence type="ECO:0000256" key="6">
    <source>
        <dbReference type="ARBA" id="ARBA00012863"/>
    </source>
</evidence>
<dbReference type="SUPFAM" id="SSF51556">
    <property type="entry name" value="Metallo-dependent hydrolases"/>
    <property type="match status" value="1"/>
</dbReference>
<evidence type="ECO:0000256" key="3">
    <source>
        <dbReference type="ARBA" id="ARBA00008829"/>
    </source>
</evidence>
<comment type="pathway">
    <text evidence="2">Nitrogen metabolism; (S)-allantoin degradation; allantoate from (S)-allantoin: step 1/1.</text>
</comment>
<dbReference type="GO" id="GO:0050897">
    <property type="term" value="F:cobalt ion binding"/>
    <property type="evidence" value="ECO:0007669"/>
    <property type="project" value="InterPro"/>
</dbReference>
<comment type="subunit">
    <text evidence="5">Homotetramer.</text>
</comment>
<dbReference type="EMBL" id="BAUT01000056">
    <property type="protein sequence ID" value="GAE27570.1"/>
    <property type="molecule type" value="Genomic_DNA"/>
</dbReference>
<reference evidence="11" key="1">
    <citation type="journal article" date="2014" name="Genome Announc.">
        <title>Draft Genome Sequences of Three Alkaliphilic Bacillus Strains, Bacillus wakoensis JCM 9140T, Bacillus akibai JCM 9157T, and Bacillus hemicellulosilyticus JCM 9152T.</title>
        <authorList>
            <person name="Yuki M."/>
            <person name="Oshima K."/>
            <person name="Suda W."/>
            <person name="Oshida Y."/>
            <person name="Kitamura K."/>
            <person name="Iida T."/>
            <person name="Hattori M."/>
            <person name="Ohkuma M."/>
        </authorList>
    </citation>
    <scope>NUCLEOTIDE SEQUENCE [LARGE SCALE GENOMIC DNA]</scope>
    <source>
        <strain evidence="11">JCM 9140</strain>
    </source>
</reference>
<dbReference type="InterPro" id="IPR006680">
    <property type="entry name" value="Amidohydro-rel"/>
</dbReference>
<keyword evidence="8" id="KW-0378">Hydrolase</keyword>
<dbReference type="GO" id="GO:0000256">
    <property type="term" value="P:allantoin catabolic process"/>
    <property type="evidence" value="ECO:0007669"/>
    <property type="project" value="InterPro"/>
</dbReference>
<dbReference type="GO" id="GO:0006145">
    <property type="term" value="P:purine nucleobase catabolic process"/>
    <property type="evidence" value="ECO:0007669"/>
    <property type="project" value="TreeGrafter"/>
</dbReference>
<dbReference type="Gene3D" id="2.30.40.10">
    <property type="entry name" value="Urease, subunit C, domain 1"/>
    <property type="match status" value="1"/>
</dbReference>
<dbReference type="PANTHER" id="PTHR43668">
    <property type="entry name" value="ALLANTOINASE"/>
    <property type="match status" value="1"/>
</dbReference>
<evidence type="ECO:0000256" key="9">
    <source>
        <dbReference type="ARBA" id="ARBA00022833"/>
    </source>
</evidence>
<evidence type="ECO:0000256" key="1">
    <source>
        <dbReference type="ARBA" id="ARBA00001947"/>
    </source>
</evidence>
<accession>W4Q6I6</accession>
<feature type="domain" description="Amidohydrolase-related" evidence="10">
    <location>
        <begin position="55"/>
        <end position="448"/>
    </location>
</feature>
<evidence type="ECO:0000313" key="12">
    <source>
        <dbReference type="Proteomes" id="UP000018890"/>
    </source>
</evidence>
<dbReference type="EC" id="3.5.2.5" evidence="6"/>
<dbReference type="AlphaFoldDB" id="W4Q6I6"/>
<comment type="cofactor">
    <cofactor evidence="1">
        <name>Zn(2+)</name>
        <dbReference type="ChEBI" id="CHEBI:29105"/>
    </cofactor>
</comment>
<comment type="similarity">
    <text evidence="3">Belongs to the metallo-dependent hydrolases superfamily. Hydantoinase/dihydropyrimidinase family.</text>
</comment>
<dbReference type="Pfam" id="PF01979">
    <property type="entry name" value="Amidohydro_1"/>
    <property type="match status" value="1"/>
</dbReference>
<dbReference type="Proteomes" id="UP000018890">
    <property type="component" value="Unassembled WGS sequence"/>
</dbReference>
<keyword evidence="7" id="KW-0479">Metal-binding</keyword>